<dbReference type="EMBL" id="AZGA01000021">
    <property type="protein sequence ID" value="KRM34787.1"/>
    <property type="molecule type" value="Genomic_DNA"/>
</dbReference>
<dbReference type="GO" id="GO:0006412">
    <property type="term" value="P:translation"/>
    <property type="evidence" value="ECO:0007669"/>
    <property type="project" value="TreeGrafter"/>
</dbReference>
<reference evidence="2 3" key="1">
    <citation type="journal article" date="2015" name="Genome Announc.">
        <title>Expanding the biotechnology potential of lactobacilli through comparative genomics of 213 strains and associated genera.</title>
        <authorList>
            <person name="Sun Z."/>
            <person name="Harris H.M."/>
            <person name="McCann A."/>
            <person name="Guo C."/>
            <person name="Argimon S."/>
            <person name="Zhang W."/>
            <person name="Yang X."/>
            <person name="Jeffery I.B."/>
            <person name="Cooney J.C."/>
            <person name="Kagawa T.F."/>
            <person name="Liu W."/>
            <person name="Song Y."/>
            <person name="Salvetti E."/>
            <person name="Wrobel A."/>
            <person name="Rasinkangas P."/>
            <person name="Parkhill J."/>
            <person name="Rea M.C."/>
            <person name="O'Sullivan O."/>
            <person name="Ritari J."/>
            <person name="Douillard F.P."/>
            <person name="Paul Ross R."/>
            <person name="Yang R."/>
            <person name="Briner A.E."/>
            <person name="Felis G.E."/>
            <person name="de Vos W.M."/>
            <person name="Barrangou R."/>
            <person name="Klaenhammer T.R."/>
            <person name="Caufield P.W."/>
            <person name="Cui Y."/>
            <person name="Zhang H."/>
            <person name="O'Toole P.W."/>
        </authorList>
    </citation>
    <scope>NUCLEOTIDE SEQUENCE [LARGE SCALE GENOMIC DNA]</scope>
    <source>
        <strain evidence="2 3">DSM 18527</strain>
    </source>
</reference>
<dbReference type="NCBIfam" id="NF040579">
    <property type="entry name" value="S1_dom_CvfD"/>
    <property type="match status" value="1"/>
</dbReference>
<dbReference type="STRING" id="1423734.FC83_GL002099"/>
<organism evidence="2 3">
    <name type="scientific">Agrilactobacillus composti DSM 18527 = JCM 14202</name>
    <dbReference type="NCBI Taxonomy" id="1423734"/>
    <lineage>
        <taxon>Bacteria</taxon>
        <taxon>Bacillati</taxon>
        <taxon>Bacillota</taxon>
        <taxon>Bacilli</taxon>
        <taxon>Lactobacillales</taxon>
        <taxon>Lactobacillaceae</taxon>
        <taxon>Agrilactobacillus</taxon>
    </lineage>
</organism>
<name>X0QTV7_9LACO</name>
<dbReference type="OrthoDB" id="9810507at2"/>
<evidence type="ECO:0000313" key="2">
    <source>
        <dbReference type="EMBL" id="KRM34787.1"/>
    </source>
</evidence>
<comment type="caution">
    <text evidence="2">The sequence shown here is derived from an EMBL/GenBank/DDBJ whole genome shotgun (WGS) entry which is preliminary data.</text>
</comment>
<dbReference type="GO" id="GO:0003729">
    <property type="term" value="F:mRNA binding"/>
    <property type="evidence" value="ECO:0007669"/>
    <property type="project" value="UniProtKB-ARBA"/>
</dbReference>
<dbReference type="SUPFAM" id="SSF50249">
    <property type="entry name" value="Nucleic acid-binding proteins"/>
    <property type="match status" value="1"/>
</dbReference>
<sequence length="126" mass="14575">MAYHIGDILEGTVTGIQNYGVFVALDDQEQGLIHISECEHGYVKRVNDLFKVGQKIKVMVLDIDEYSKKISLSVRALTDDPNVTENWHRKHYWTNRHLDFGYQPIAQSMPQWLEQAEKDFGVPEIN</sequence>
<evidence type="ECO:0000259" key="1">
    <source>
        <dbReference type="PROSITE" id="PS50126"/>
    </source>
</evidence>
<dbReference type="RefSeq" id="WP_035456277.1">
    <property type="nucleotide sequence ID" value="NZ_AZGA01000021.1"/>
</dbReference>
<dbReference type="Proteomes" id="UP000051236">
    <property type="component" value="Unassembled WGS sequence"/>
</dbReference>
<accession>X0QTV7</accession>
<dbReference type="Gene3D" id="2.40.50.140">
    <property type="entry name" value="Nucleic acid-binding proteins"/>
    <property type="match status" value="1"/>
</dbReference>
<proteinExistence type="predicted"/>
<keyword evidence="3" id="KW-1185">Reference proteome</keyword>
<dbReference type="SMART" id="SM00316">
    <property type="entry name" value="S1"/>
    <property type="match status" value="1"/>
</dbReference>
<dbReference type="GO" id="GO:0003735">
    <property type="term" value="F:structural constituent of ribosome"/>
    <property type="evidence" value="ECO:0007669"/>
    <property type="project" value="TreeGrafter"/>
</dbReference>
<dbReference type="PROSITE" id="PS50126">
    <property type="entry name" value="S1"/>
    <property type="match status" value="1"/>
</dbReference>
<dbReference type="InterPro" id="IPR050437">
    <property type="entry name" value="Ribos_protein_bS1-like"/>
</dbReference>
<dbReference type="PANTHER" id="PTHR10724">
    <property type="entry name" value="30S RIBOSOMAL PROTEIN S1"/>
    <property type="match status" value="1"/>
</dbReference>
<dbReference type="Pfam" id="PF00575">
    <property type="entry name" value="S1"/>
    <property type="match status" value="1"/>
</dbReference>
<evidence type="ECO:0000313" key="3">
    <source>
        <dbReference type="Proteomes" id="UP000051236"/>
    </source>
</evidence>
<feature type="domain" description="S1 motif" evidence="1">
    <location>
        <begin position="6"/>
        <end position="75"/>
    </location>
</feature>
<dbReference type="eggNOG" id="COG1098">
    <property type="taxonomic scope" value="Bacteria"/>
</dbReference>
<gene>
    <name evidence="2" type="ORF">FC83_GL002099</name>
</gene>
<dbReference type="FunFam" id="2.40.50.140:FF:000051">
    <property type="entry name" value="RNA-binding transcriptional accessory protein"/>
    <property type="match status" value="1"/>
</dbReference>
<dbReference type="PATRIC" id="fig|1423734.3.peg.2121"/>
<dbReference type="InterPro" id="IPR003029">
    <property type="entry name" value="S1_domain"/>
</dbReference>
<dbReference type="AlphaFoldDB" id="X0QTV7"/>
<dbReference type="GO" id="GO:0005737">
    <property type="term" value="C:cytoplasm"/>
    <property type="evidence" value="ECO:0007669"/>
    <property type="project" value="UniProtKB-ARBA"/>
</dbReference>
<dbReference type="InterPro" id="IPR012340">
    <property type="entry name" value="NA-bd_OB-fold"/>
</dbReference>
<protein>
    <recommendedName>
        <fullName evidence="1">S1 motif domain-containing protein</fullName>
    </recommendedName>
</protein>